<keyword evidence="5" id="KW-0472">Membrane</keyword>
<evidence type="ECO:0000256" key="3">
    <source>
        <dbReference type="ARBA" id="ARBA00022475"/>
    </source>
</evidence>
<dbReference type="CDD" id="cd13553">
    <property type="entry name" value="PBP2_NrtA_CpmA_like"/>
    <property type="match status" value="1"/>
</dbReference>
<keyword evidence="7" id="KW-1185">Reference proteome</keyword>
<evidence type="ECO:0000256" key="5">
    <source>
        <dbReference type="ARBA" id="ARBA00023136"/>
    </source>
</evidence>
<name>A0A7V7FWT0_9GAMM</name>
<dbReference type="Proteomes" id="UP000486760">
    <property type="component" value="Unassembled WGS sequence"/>
</dbReference>
<sequence>MSHPQHHADSPELERISLGFVPLLDAALLIVARERDCFAAQGLDVSLSRENAWTTLRDKVAAGLLDGAQMLAPMPLAMSLGLGRAPCETLAPLLLSRNGNTVTLSDALCQASGATLTSDPTDSALALGNWLRGQGSGKRPRLAMVYPYSCQHYQLREWLTLGDIAPDRDVELVALPPPRMVEALRDGQIDGFCAGEPWGTLARHCEVGRLVTTGAQLWPNHPEKVLGVTRSWAQRYPATLAALLRALRDAGEWLYASPEHRRQALEWLALPPYLDRSVRHLQTLAHDEAPIYQQLCGPDVLRPTPQAALHFAEPIVRQLEDAGGRFDPALLAACYSPVHFDAATHH</sequence>
<accession>A0A7V7FWT0</accession>
<dbReference type="EMBL" id="VTPY01000008">
    <property type="protein sequence ID" value="KAA0009962.1"/>
    <property type="molecule type" value="Genomic_DNA"/>
</dbReference>
<dbReference type="PANTHER" id="PTHR30024:SF43">
    <property type="entry name" value="BLL4572 PROTEIN"/>
    <property type="match status" value="1"/>
</dbReference>
<proteinExistence type="predicted"/>
<protein>
    <submittedName>
        <fullName evidence="6">ABC transporter substrate-binding protein</fullName>
    </submittedName>
</protein>
<dbReference type="Gene3D" id="3.40.190.10">
    <property type="entry name" value="Periplasmic binding protein-like II"/>
    <property type="match status" value="2"/>
</dbReference>
<keyword evidence="2" id="KW-0813">Transport</keyword>
<evidence type="ECO:0000313" key="7">
    <source>
        <dbReference type="Proteomes" id="UP000486760"/>
    </source>
</evidence>
<dbReference type="SUPFAM" id="SSF53850">
    <property type="entry name" value="Periplasmic binding protein-like II"/>
    <property type="match status" value="1"/>
</dbReference>
<keyword evidence="3" id="KW-1003">Cell membrane</keyword>
<reference evidence="6 7" key="1">
    <citation type="submission" date="2019-08" db="EMBL/GenBank/DDBJ databases">
        <title>Bioinformatics analysis of the strain L3 and L5.</title>
        <authorList>
            <person name="Li X."/>
        </authorList>
    </citation>
    <scope>NUCLEOTIDE SEQUENCE [LARGE SCALE GENOMIC DNA]</scope>
    <source>
        <strain evidence="6 7">L5</strain>
    </source>
</reference>
<evidence type="ECO:0000256" key="2">
    <source>
        <dbReference type="ARBA" id="ARBA00022448"/>
    </source>
</evidence>
<gene>
    <name evidence="6" type="ORF">F0A17_18920</name>
</gene>
<evidence type="ECO:0000256" key="4">
    <source>
        <dbReference type="ARBA" id="ARBA00022519"/>
    </source>
</evidence>
<organism evidence="6 7">
    <name type="scientific">Billgrantia pellis</name>
    <dbReference type="NCBI Taxonomy" id="2606936"/>
    <lineage>
        <taxon>Bacteria</taxon>
        <taxon>Pseudomonadati</taxon>
        <taxon>Pseudomonadota</taxon>
        <taxon>Gammaproteobacteria</taxon>
        <taxon>Oceanospirillales</taxon>
        <taxon>Halomonadaceae</taxon>
        <taxon>Billgrantia</taxon>
    </lineage>
</organism>
<comment type="subcellular location">
    <subcellularLocation>
        <location evidence="1">Endomembrane system</location>
    </subcellularLocation>
</comment>
<dbReference type="PANTHER" id="PTHR30024">
    <property type="entry name" value="ALIPHATIC SULFONATES-BINDING PROTEIN-RELATED"/>
    <property type="match status" value="1"/>
</dbReference>
<comment type="caution">
    <text evidence="6">The sequence shown here is derived from an EMBL/GenBank/DDBJ whole genome shotgun (WGS) entry which is preliminary data.</text>
</comment>
<evidence type="ECO:0000256" key="1">
    <source>
        <dbReference type="ARBA" id="ARBA00004308"/>
    </source>
</evidence>
<evidence type="ECO:0000313" key="6">
    <source>
        <dbReference type="EMBL" id="KAA0009962.1"/>
    </source>
</evidence>
<keyword evidence="4" id="KW-0997">Cell inner membrane</keyword>
<dbReference type="RefSeq" id="WP_149329927.1">
    <property type="nucleotide sequence ID" value="NZ_VTPY01000008.1"/>
</dbReference>
<dbReference type="Pfam" id="PF13379">
    <property type="entry name" value="NMT1_2"/>
    <property type="match status" value="1"/>
</dbReference>
<dbReference type="AlphaFoldDB" id="A0A7V7FWT0"/>
<dbReference type="InterPro" id="IPR044527">
    <property type="entry name" value="NrtA/CpmA_ABC-bd_dom"/>
</dbReference>
<dbReference type="GO" id="GO:0012505">
    <property type="term" value="C:endomembrane system"/>
    <property type="evidence" value="ECO:0007669"/>
    <property type="project" value="UniProtKB-SubCell"/>
</dbReference>